<dbReference type="InterPro" id="IPR037171">
    <property type="entry name" value="NagB/RpiA_transferase-like"/>
</dbReference>
<dbReference type="RefSeq" id="WP_178038053.1">
    <property type="nucleotide sequence ID" value="NZ_JBBMFE010000007.1"/>
</dbReference>
<keyword evidence="2" id="KW-0805">Transcription regulation</keyword>
<proteinExistence type="inferred from homology"/>
<evidence type="ECO:0000256" key="3">
    <source>
        <dbReference type="ARBA" id="ARBA00023125"/>
    </source>
</evidence>
<gene>
    <name evidence="6" type="ORF">WMO29_08965</name>
</gene>
<protein>
    <submittedName>
        <fullName evidence="6">Sugar-binding transcriptional regulator</fullName>
    </submittedName>
</protein>
<accession>A0ABV1FHS7</accession>
<dbReference type="Pfam" id="PF04198">
    <property type="entry name" value="Sugar-bind"/>
    <property type="match status" value="1"/>
</dbReference>
<dbReference type="Gene3D" id="3.40.50.1360">
    <property type="match status" value="1"/>
</dbReference>
<keyword evidence="4" id="KW-0804">Transcription</keyword>
<dbReference type="PANTHER" id="PTHR34294">
    <property type="entry name" value="TRANSCRIPTIONAL REGULATOR-RELATED"/>
    <property type="match status" value="1"/>
</dbReference>
<evidence type="ECO:0000259" key="5">
    <source>
        <dbReference type="Pfam" id="PF04198"/>
    </source>
</evidence>
<evidence type="ECO:0000313" key="7">
    <source>
        <dbReference type="Proteomes" id="UP001438008"/>
    </source>
</evidence>
<keyword evidence="3" id="KW-0238">DNA-binding</keyword>
<name>A0ABV1FHS7_9FIRM</name>
<dbReference type="SUPFAM" id="SSF100950">
    <property type="entry name" value="NagB/RpiA/CoA transferase-like"/>
    <property type="match status" value="1"/>
</dbReference>
<dbReference type="InterPro" id="IPR007324">
    <property type="entry name" value="Sugar-bd_dom_put"/>
</dbReference>
<dbReference type="PANTHER" id="PTHR34294:SF1">
    <property type="entry name" value="TRANSCRIPTIONAL REGULATOR LSRR"/>
    <property type="match status" value="1"/>
</dbReference>
<dbReference type="EMBL" id="JBBMFE010000007">
    <property type="protein sequence ID" value="MEQ2472619.1"/>
    <property type="molecule type" value="Genomic_DNA"/>
</dbReference>
<keyword evidence="7" id="KW-1185">Reference proteome</keyword>
<evidence type="ECO:0000256" key="4">
    <source>
        <dbReference type="ARBA" id="ARBA00023163"/>
    </source>
</evidence>
<organism evidence="6 7">
    <name type="scientific">Laedolimicola intestinihominis</name>
    <dbReference type="NCBI Taxonomy" id="3133166"/>
    <lineage>
        <taxon>Bacteria</taxon>
        <taxon>Bacillati</taxon>
        <taxon>Bacillota</taxon>
        <taxon>Clostridia</taxon>
        <taxon>Lachnospirales</taxon>
        <taxon>Lachnospiraceae</taxon>
        <taxon>Laedolimicola</taxon>
    </lineage>
</organism>
<evidence type="ECO:0000256" key="1">
    <source>
        <dbReference type="ARBA" id="ARBA00010466"/>
    </source>
</evidence>
<dbReference type="Gene3D" id="1.10.10.10">
    <property type="entry name" value="Winged helix-like DNA-binding domain superfamily/Winged helix DNA-binding domain"/>
    <property type="match status" value="1"/>
</dbReference>
<evidence type="ECO:0000256" key="2">
    <source>
        <dbReference type="ARBA" id="ARBA00023015"/>
    </source>
</evidence>
<comment type="caution">
    <text evidence="6">The sequence shown here is derived from an EMBL/GenBank/DDBJ whole genome shotgun (WGS) entry which is preliminary data.</text>
</comment>
<dbReference type="InterPro" id="IPR051054">
    <property type="entry name" value="SorC_transcr_regulators"/>
</dbReference>
<feature type="domain" description="Sugar-binding" evidence="5">
    <location>
        <begin position="60"/>
        <end position="318"/>
    </location>
</feature>
<comment type="similarity">
    <text evidence="1">Belongs to the SorC transcriptional regulatory family.</text>
</comment>
<dbReference type="Proteomes" id="UP001438008">
    <property type="component" value="Unassembled WGS sequence"/>
</dbReference>
<dbReference type="InterPro" id="IPR036388">
    <property type="entry name" value="WH-like_DNA-bd_sf"/>
</dbReference>
<reference evidence="6 7" key="1">
    <citation type="submission" date="2024-03" db="EMBL/GenBank/DDBJ databases">
        <title>Human intestinal bacterial collection.</title>
        <authorList>
            <person name="Pauvert C."/>
            <person name="Hitch T.C.A."/>
            <person name="Clavel T."/>
        </authorList>
    </citation>
    <scope>NUCLEOTIDE SEQUENCE [LARGE SCALE GENOMIC DNA]</scope>
    <source>
        <strain evidence="6 7">CLA-AA-H132</strain>
    </source>
</reference>
<evidence type="ECO:0000313" key="6">
    <source>
        <dbReference type="EMBL" id="MEQ2472619.1"/>
    </source>
</evidence>
<sequence>MKQYGDEELSVIAEIARMYYVEGMSQIDIANMLFFSKAKVSRALRIAREENIVEFHINYPLKRSMKLETELKRKFGLQDARVVVDLYGNESTDISIKRIGEMAAGYLDETLKDGDIVGLSWGKTMYQTIKNITPSEPKKIQVVQVVGNSTDNYNLDIDVTSLVQKMAKIYQGTAHFLYAPMYINSDIVRKELLKESVIRRVIEIIRRSDYVVTGIADVSTERKKNTWAGYLTEEKMQDLVKNGAVGYLCGYFLDKNGKKLSDPINDKIIGISFEELKKVPHVIAVAGGIDKTQAILAALKGKLINCLITDSRIAEKLLDM</sequence>